<gene>
    <name evidence="1" type="ORF">BO71DRAFT_433874</name>
</gene>
<dbReference type="EMBL" id="KZ825984">
    <property type="protein sequence ID" value="PYH90391.1"/>
    <property type="molecule type" value="Genomic_DNA"/>
</dbReference>
<accession>A0A319D082</accession>
<protein>
    <submittedName>
        <fullName evidence="1">Uncharacterized protein</fullName>
    </submittedName>
</protein>
<evidence type="ECO:0000313" key="1">
    <source>
        <dbReference type="EMBL" id="PYH90391.1"/>
    </source>
</evidence>
<dbReference type="AlphaFoldDB" id="A0A319D082"/>
<reference evidence="1 2" key="1">
    <citation type="submission" date="2018-02" db="EMBL/GenBank/DDBJ databases">
        <title>The genomes of Aspergillus section Nigri reveals drivers in fungal speciation.</title>
        <authorList>
            <consortium name="DOE Joint Genome Institute"/>
            <person name="Vesth T.C."/>
            <person name="Nybo J."/>
            <person name="Theobald S."/>
            <person name="Brandl J."/>
            <person name="Frisvad J.C."/>
            <person name="Nielsen K.F."/>
            <person name="Lyhne E.K."/>
            <person name="Kogle M.E."/>
            <person name="Kuo A."/>
            <person name="Riley R."/>
            <person name="Clum A."/>
            <person name="Nolan M."/>
            <person name="Lipzen A."/>
            <person name="Salamov A."/>
            <person name="Henrissat B."/>
            <person name="Wiebenga A."/>
            <person name="De vries R.P."/>
            <person name="Grigoriev I.V."/>
            <person name="Mortensen U.H."/>
            <person name="Andersen M.R."/>
            <person name="Baker S.E."/>
        </authorList>
    </citation>
    <scope>NUCLEOTIDE SEQUENCE [LARGE SCALE GENOMIC DNA]</scope>
    <source>
        <strain evidence="1 2">CBS 707.79</strain>
    </source>
</reference>
<dbReference type="Proteomes" id="UP000247810">
    <property type="component" value="Unassembled WGS sequence"/>
</dbReference>
<organism evidence="1 2">
    <name type="scientific">Aspergillus ellipticus CBS 707.79</name>
    <dbReference type="NCBI Taxonomy" id="1448320"/>
    <lineage>
        <taxon>Eukaryota</taxon>
        <taxon>Fungi</taxon>
        <taxon>Dikarya</taxon>
        <taxon>Ascomycota</taxon>
        <taxon>Pezizomycotina</taxon>
        <taxon>Eurotiomycetes</taxon>
        <taxon>Eurotiomycetidae</taxon>
        <taxon>Eurotiales</taxon>
        <taxon>Aspergillaceae</taxon>
        <taxon>Aspergillus</taxon>
        <taxon>Aspergillus subgen. Circumdati</taxon>
    </lineage>
</organism>
<sequence length="178" mass="19425">MLGRTEPCKALSCLDSSITPVLRETPRDAARVGGGFSLHIALPHWASRLRQTTWTGCSSAPAPTLQISHSALMWKGYIVISGAGLRCYQDKGLEKKIDCEGVQPWGQAAQRLTVRFWAGKSRMLMLDRARQLVYVGTHLAGLGFEEDNILPGIGFPGLRSDRAIFHPLCSSGAPIIPR</sequence>
<proteinExistence type="predicted"/>
<keyword evidence="2" id="KW-1185">Reference proteome</keyword>
<evidence type="ECO:0000313" key="2">
    <source>
        <dbReference type="Proteomes" id="UP000247810"/>
    </source>
</evidence>
<name>A0A319D082_9EURO</name>
<dbReference type="VEuPathDB" id="FungiDB:BO71DRAFT_433874"/>